<sequence length="192" mass="21013">GRAHRARRPARGLRGGRGGPARCQATSRGAAGVHSRAAAHRTVRGCRLSRRPERRRGRRHRPARPAVRPRRQGGVGGHLPLRRLRQGRGRPRDGDRPAGVGRRVVVADRRPGGVRRQLRGVEWHRDHRAVRRLRWHGGGRLVGPAGDSGVLDSARRSRRARERLGGDAVHRVRSAAPPARSCVAASSRAAGL</sequence>
<feature type="non-terminal residue" evidence="2">
    <location>
        <position position="1"/>
    </location>
</feature>
<protein>
    <submittedName>
        <fullName evidence="2">Uncharacterized protein Q1 colocalized with Q</fullName>
    </submittedName>
</protein>
<feature type="non-terminal residue" evidence="2">
    <location>
        <position position="192"/>
    </location>
</feature>
<evidence type="ECO:0000313" key="2">
    <source>
        <dbReference type="EMBL" id="CAA9373979.1"/>
    </source>
</evidence>
<reference evidence="2" key="1">
    <citation type="submission" date="2020-02" db="EMBL/GenBank/DDBJ databases">
        <authorList>
            <person name="Meier V. D."/>
        </authorList>
    </citation>
    <scope>NUCLEOTIDE SEQUENCE</scope>
    <source>
        <strain evidence="2">AVDCRST_MAG21</strain>
    </source>
</reference>
<feature type="compositionally biased region" description="Basic residues" evidence="1">
    <location>
        <begin position="37"/>
        <end position="71"/>
    </location>
</feature>
<evidence type="ECO:0000256" key="1">
    <source>
        <dbReference type="SAM" id="MobiDB-lite"/>
    </source>
</evidence>
<feature type="compositionally biased region" description="Basic residues" evidence="1">
    <location>
        <begin position="1"/>
        <end position="11"/>
    </location>
</feature>
<dbReference type="AlphaFoldDB" id="A0A6J4N5S5"/>
<accession>A0A6J4N5S5</accession>
<organism evidence="2">
    <name type="scientific">uncultured Nocardioidaceae bacterium</name>
    <dbReference type="NCBI Taxonomy" id="253824"/>
    <lineage>
        <taxon>Bacteria</taxon>
        <taxon>Bacillati</taxon>
        <taxon>Actinomycetota</taxon>
        <taxon>Actinomycetes</taxon>
        <taxon>Propionibacteriales</taxon>
        <taxon>Nocardioidaceae</taxon>
        <taxon>environmental samples</taxon>
    </lineage>
</organism>
<name>A0A6J4N5S5_9ACTN</name>
<feature type="compositionally biased region" description="Basic residues" evidence="1">
    <location>
        <begin position="80"/>
        <end position="89"/>
    </location>
</feature>
<proteinExistence type="predicted"/>
<feature type="region of interest" description="Disordered" evidence="1">
    <location>
        <begin position="1"/>
        <end position="100"/>
    </location>
</feature>
<dbReference type="EMBL" id="CADCUL010000096">
    <property type="protein sequence ID" value="CAA9373979.1"/>
    <property type="molecule type" value="Genomic_DNA"/>
</dbReference>
<gene>
    <name evidence="2" type="ORF">AVDCRST_MAG21-912</name>
</gene>